<keyword evidence="2" id="KW-1003">Cell membrane</keyword>
<evidence type="ECO:0000256" key="3">
    <source>
        <dbReference type="ARBA" id="ARBA00022692"/>
    </source>
</evidence>
<evidence type="ECO:0000256" key="5">
    <source>
        <dbReference type="ARBA" id="ARBA00023136"/>
    </source>
</evidence>
<name>A0A348AKC5_9FIRM</name>
<dbReference type="InterPro" id="IPR005598">
    <property type="entry name" value="ATP_synth_I"/>
</dbReference>
<dbReference type="KEGG" id="mana:MAMMFC1_02207"/>
<feature type="transmembrane region" description="Helical" evidence="6">
    <location>
        <begin position="41"/>
        <end position="61"/>
    </location>
</feature>
<dbReference type="RefSeq" id="WP_324332335.1">
    <property type="nucleotide sequence ID" value="NZ_DAINIT010000010.1"/>
</dbReference>
<dbReference type="AlphaFoldDB" id="A0A348AKC5"/>
<protein>
    <submittedName>
        <fullName evidence="7">ATP synthase I chain</fullName>
    </submittedName>
</protein>
<organism evidence="7 8">
    <name type="scientific">Methylomusa anaerophila</name>
    <dbReference type="NCBI Taxonomy" id="1930071"/>
    <lineage>
        <taxon>Bacteria</taxon>
        <taxon>Bacillati</taxon>
        <taxon>Bacillota</taxon>
        <taxon>Negativicutes</taxon>
        <taxon>Selenomonadales</taxon>
        <taxon>Sporomusaceae</taxon>
        <taxon>Methylomusa</taxon>
    </lineage>
</organism>
<feature type="transmembrane region" description="Helical" evidence="6">
    <location>
        <begin position="105"/>
        <end position="131"/>
    </location>
</feature>
<evidence type="ECO:0000313" key="8">
    <source>
        <dbReference type="Proteomes" id="UP000276437"/>
    </source>
</evidence>
<dbReference type="Pfam" id="PF03899">
    <property type="entry name" value="ATP-synt_I"/>
    <property type="match status" value="1"/>
</dbReference>
<gene>
    <name evidence="7" type="ORF">MAMMFC1_02207</name>
</gene>
<dbReference type="GO" id="GO:0005886">
    <property type="term" value="C:plasma membrane"/>
    <property type="evidence" value="ECO:0007669"/>
    <property type="project" value="UniProtKB-SubCell"/>
</dbReference>
<evidence type="ECO:0000313" key="7">
    <source>
        <dbReference type="EMBL" id="BBB91523.1"/>
    </source>
</evidence>
<evidence type="ECO:0000256" key="4">
    <source>
        <dbReference type="ARBA" id="ARBA00022989"/>
    </source>
</evidence>
<proteinExistence type="predicted"/>
<dbReference type="EMBL" id="AP018449">
    <property type="protein sequence ID" value="BBB91523.1"/>
    <property type="molecule type" value="Genomic_DNA"/>
</dbReference>
<feature type="transmembrane region" description="Helical" evidence="6">
    <location>
        <begin position="18"/>
        <end position="35"/>
    </location>
</feature>
<reference evidence="7 8" key="1">
    <citation type="journal article" date="2018" name="Int. J. Syst. Evol. Microbiol.">
        <title>Methylomusa anaerophila gen. nov., sp. nov., an anaerobic methanol-utilizing bacterium isolated from a microbial fuel cell.</title>
        <authorList>
            <person name="Amano N."/>
            <person name="Yamamuro A."/>
            <person name="Miyahara M."/>
            <person name="Kouzuma A."/>
            <person name="Abe T."/>
            <person name="Watanabe K."/>
        </authorList>
    </citation>
    <scope>NUCLEOTIDE SEQUENCE [LARGE SCALE GENOMIC DNA]</scope>
    <source>
        <strain evidence="7 8">MMFC1</strain>
    </source>
</reference>
<evidence type="ECO:0000256" key="2">
    <source>
        <dbReference type="ARBA" id="ARBA00022475"/>
    </source>
</evidence>
<sequence>MQTKQGYMNDFTGEIRRTVWGVLAWGLVTLLGAYLTERQRLVPGFLLGFAASIIYYTLMCFRIKRSVDLPPERAIGYMRSGWLIRLSFIVMILIISLRIPGVDFWSAVVGMFSLQIVFLLNAAIIVAAGLISRIGRTSGTEYGEYLKRKE</sequence>
<comment type="subcellular location">
    <subcellularLocation>
        <location evidence="1">Cell membrane</location>
        <topology evidence="1">Multi-pass membrane protein</topology>
    </subcellularLocation>
</comment>
<keyword evidence="4 6" id="KW-1133">Transmembrane helix</keyword>
<keyword evidence="3 6" id="KW-0812">Transmembrane</keyword>
<dbReference type="Proteomes" id="UP000276437">
    <property type="component" value="Chromosome"/>
</dbReference>
<evidence type="ECO:0000256" key="1">
    <source>
        <dbReference type="ARBA" id="ARBA00004651"/>
    </source>
</evidence>
<keyword evidence="5 6" id="KW-0472">Membrane</keyword>
<feature type="transmembrane region" description="Helical" evidence="6">
    <location>
        <begin position="82"/>
        <end position="99"/>
    </location>
</feature>
<accession>A0A348AKC5</accession>
<keyword evidence="8" id="KW-1185">Reference proteome</keyword>
<evidence type="ECO:0000256" key="6">
    <source>
        <dbReference type="SAM" id="Phobius"/>
    </source>
</evidence>